<evidence type="ECO:0000313" key="3">
    <source>
        <dbReference type="Proteomes" id="UP000785679"/>
    </source>
</evidence>
<evidence type="ECO:0000256" key="1">
    <source>
        <dbReference type="SAM" id="MobiDB-lite"/>
    </source>
</evidence>
<organism evidence="2 3">
    <name type="scientific">Halteria grandinella</name>
    <dbReference type="NCBI Taxonomy" id="5974"/>
    <lineage>
        <taxon>Eukaryota</taxon>
        <taxon>Sar</taxon>
        <taxon>Alveolata</taxon>
        <taxon>Ciliophora</taxon>
        <taxon>Intramacronucleata</taxon>
        <taxon>Spirotrichea</taxon>
        <taxon>Stichotrichia</taxon>
        <taxon>Sporadotrichida</taxon>
        <taxon>Halteriidae</taxon>
        <taxon>Halteria</taxon>
    </lineage>
</organism>
<proteinExistence type="predicted"/>
<dbReference type="OrthoDB" id="323973at2759"/>
<comment type="caution">
    <text evidence="2">The sequence shown here is derived from an EMBL/GenBank/DDBJ whole genome shotgun (WGS) entry which is preliminary data.</text>
</comment>
<reference evidence="2" key="1">
    <citation type="submission" date="2019-06" db="EMBL/GenBank/DDBJ databases">
        <authorList>
            <person name="Zheng W."/>
        </authorList>
    </citation>
    <scope>NUCLEOTIDE SEQUENCE</scope>
    <source>
        <strain evidence="2">QDHG01</strain>
    </source>
</reference>
<sequence>MSSGILMKLSRKEEEMQGHIKSKMRYAGETYHRVAPAEMEINLLKTKRKPQDQEKSEEEEDVDSYNTIEFQKSGFTKYHKTDTEFQPSTIPANEKPIVEQQPIVTPDVEMKPAEPEPPKRRAFVAASVRAKQRGQDPKQLITE</sequence>
<keyword evidence="3" id="KW-1185">Reference proteome</keyword>
<accession>A0A8J8T7J7</accession>
<name>A0A8J8T7J7_HALGN</name>
<dbReference type="AlphaFoldDB" id="A0A8J8T7J7"/>
<dbReference type="EMBL" id="RRYP01002605">
    <property type="protein sequence ID" value="TNV84605.1"/>
    <property type="molecule type" value="Genomic_DNA"/>
</dbReference>
<feature type="region of interest" description="Disordered" evidence="1">
    <location>
        <begin position="44"/>
        <end position="63"/>
    </location>
</feature>
<protein>
    <submittedName>
        <fullName evidence="2">Uncharacterized protein</fullName>
    </submittedName>
</protein>
<evidence type="ECO:0000313" key="2">
    <source>
        <dbReference type="EMBL" id="TNV84605.1"/>
    </source>
</evidence>
<dbReference type="Proteomes" id="UP000785679">
    <property type="component" value="Unassembled WGS sequence"/>
</dbReference>
<gene>
    <name evidence="2" type="ORF">FGO68_gene8631</name>
</gene>